<dbReference type="SUPFAM" id="SSF141523">
    <property type="entry name" value="L,D-transpeptidase catalytic domain-like"/>
    <property type="match status" value="1"/>
</dbReference>
<dbReference type="PANTHER" id="PTHR41533">
    <property type="entry name" value="L,D-TRANSPEPTIDASE HI_1667-RELATED"/>
    <property type="match status" value="1"/>
</dbReference>
<evidence type="ECO:0000256" key="1">
    <source>
        <dbReference type="ARBA" id="ARBA00004752"/>
    </source>
</evidence>
<dbReference type="Gene3D" id="2.40.440.10">
    <property type="entry name" value="L,D-transpeptidase catalytic domain-like"/>
    <property type="match status" value="1"/>
</dbReference>
<sequence>MRRIGLCALLTCILPSPSVTAEGIVTAGIHLARVAGGDETIGAFYTDGQDDLFWLGHSDPQRARLSTFLAVADSADLHGLPPDRYGSQALRELLAGARTQSDLMRLDVEITRRFVEFADALRFGVLEPGRVVPAIKRQPGAHDPATLVRLAKSSDLSRILSALVPPGPEYGRLVSERQRLLTLILEGGWGPEIRAGRLELGDQGSAVVALRNRLVLMNYLDPRSETVFDDVITEAVRRFQADHGLHSDGIAGPATIAALNVSARDRLRAVLVAMERERWGPGERGRRHVLVNLTDFHARLIDAGEEVFRTRSVIGKAVPDRETPEFSDVMTHMVINPSWNVPRSIVVKEYLPRLRKNPGAVSHLQIIDHRGRVVSRGRSFSKYSARSFPYSMRQPPGPRNALGSVKFMFPNPYNIYLHDTPSQSLFSQPVRAFSHGCVRLDDPAEFAEALLAEQSDDPRGLFEGIRATGQERTVMLEEPVPVHLIYRTAIPKPGGGMEYRADIYGRDARIWRALEAEGLTVPDVEERVASVAAGG</sequence>
<keyword evidence="11" id="KW-1185">Reference proteome</keyword>
<dbReference type="OrthoDB" id="9778545at2"/>
<feature type="active site" description="Proton donor/acceptor" evidence="7">
    <location>
        <position position="418"/>
    </location>
</feature>
<dbReference type="PANTHER" id="PTHR41533:SF2">
    <property type="entry name" value="BLR7131 PROTEIN"/>
    <property type="match status" value="1"/>
</dbReference>
<gene>
    <name evidence="10" type="ORF">FEV53_00040</name>
</gene>
<dbReference type="InterPro" id="IPR036366">
    <property type="entry name" value="PGBDSf"/>
</dbReference>
<dbReference type="GO" id="GO:0071555">
    <property type="term" value="P:cell wall organization"/>
    <property type="evidence" value="ECO:0007669"/>
    <property type="project" value="UniProtKB-UniRule"/>
</dbReference>
<dbReference type="GO" id="GO:0016740">
    <property type="term" value="F:transferase activity"/>
    <property type="evidence" value="ECO:0007669"/>
    <property type="project" value="UniProtKB-KW"/>
</dbReference>
<keyword evidence="6 7" id="KW-0961">Cell wall biogenesis/degradation</keyword>
<dbReference type="InterPro" id="IPR038063">
    <property type="entry name" value="Transpep_catalytic_dom"/>
</dbReference>
<proteinExistence type="inferred from homology"/>
<evidence type="ECO:0000256" key="7">
    <source>
        <dbReference type="PROSITE-ProRule" id="PRU01373"/>
    </source>
</evidence>
<dbReference type="EMBL" id="VFSV01000001">
    <property type="protein sequence ID" value="TRD23626.1"/>
    <property type="molecule type" value="Genomic_DNA"/>
</dbReference>
<dbReference type="Proteomes" id="UP000318590">
    <property type="component" value="Unassembled WGS sequence"/>
</dbReference>
<comment type="caution">
    <text evidence="10">The sequence shown here is derived from an EMBL/GenBank/DDBJ whole genome shotgun (WGS) entry which is preliminary data.</text>
</comment>
<organism evidence="10 11">
    <name type="scientific">Palleronia caenipelagi</name>
    <dbReference type="NCBI Taxonomy" id="2489174"/>
    <lineage>
        <taxon>Bacteria</taxon>
        <taxon>Pseudomonadati</taxon>
        <taxon>Pseudomonadota</taxon>
        <taxon>Alphaproteobacteria</taxon>
        <taxon>Rhodobacterales</taxon>
        <taxon>Roseobacteraceae</taxon>
        <taxon>Palleronia</taxon>
    </lineage>
</organism>
<evidence type="ECO:0000313" key="10">
    <source>
        <dbReference type="EMBL" id="TRD23626.1"/>
    </source>
</evidence>
<keyword evidence="3" id="KW-0808">Transferase</keyword>
<evidence type="ECO:0000256" key="8">
    <source>
        <dbReference type="SAM" id="SignalP"/>
    </source>
</evidence>
<feature type="domain" description="L,D-TPase catalytic" evidence="9">
    <location>
        <begin position="287"/>
        <end position="462"/>
    </location>
</feature>
<evidence type="ECO:0000256" key="5">
    <source>
        <dbReference type="ARBA" id="ARBA00022984"/>
    </source>
</evidence>
<feature type="active site" description="Nucleophile" evidence="7">
    <location>
        <position position="437"/>
    </location>
</feature>
<dbReference type="InterPro" id="IPR002477">
    <property type="entry name" value="Peptidoglycan-bd-like"/>
</dbReference>
<dbReference type="Pfam" id="PF03734">
    <property type="entry name" value="YkuD"/>
    <property type="match status" value="1"/>
</dbReference>
<dbReference type="Pfam" id="PF01471">
    <property type="entry name" value="PG_binding_1"/>
    <property type="match status" value="1"/>
</dbReference>
<name>A0A547QBB2_9RHOB</name>
<dbReference type="PROSITE" id="PS52029">
    <property type="entry name" value="LD_TPASE"/>
    <property type="match status" value="1"/>
</dbReference>
<dbReference type="GO" id="GO:0009252">
    <property type="term" value="P:peptidoglycan biosynthetic process"/>
    <property type="evidence" value="ECO:0007669"/>
    <property type="project" value="UniProtKB-UniPathway"/>
</dbReference>
<dbReference type="Gene3D" id="1.10.101.10">
    <property type="entry name" value="PGBD-like superfamily/PGBD"/>
    <property type="match status" value="1"/>
</dbReference>
<dbReference type="Pfam" id="PF20142">
    <property type="entry name" value="Scaffold"/>
    <property type="match status" value="1"/>
</dbReference>
<dbReference type="GO" id="GO:0008360">
    <property type="term" value="P:regulation of cell shape"/>
    <property type="evidence" value="ECO:0007669"/>
    <property type="project" value="UniProtKB-UniRule"/>
</dbReference>
<dbReference type="InterPro" id="IPR052905">
    <property type="entry name" value="LD-transpeptidase_YkuD-like"/>
</dbReference>
<dbReference type="InterPro" id="IPR005490">
    <property type="entry name" value="LD_TPept_cat_dom"/>
</dbReference>
<accession>A0A547QBB2</accession>
<dbReference type="AlphaFoldDB" id="A0A547QBB2"/>
<dbReference type="GO" id="GO:0004180">
    <property type="term" value="F:carboxypeptidase activity"/>
    <property type="evidence" value="ECO:0007669"/>
    <property type="project" value="UniProtKB-ARBA"/>
</dbReference>
<dbReference type="InterPro" id="IPR045380">
    <property type="entry name" value="LD_TPept_scaffold_dom"/>
</dbReference>
<dbReference type="CDD" id="cd16913">
    <property type="entry name" value="YkuD_like"/>
    <property type="match status" value="1"/>
</dbReference>
<evidence type="ECO:0000256" key="3">
    <source>
        <dbReference type="ARBA" id="ARBA00022679"/>
    </source>
</evidence>
<dbReference type="SUPFAM" id="SSF47090">
    <property type="entry name" value="PGBD-like"/>
    <property type="match status" value="1"/>
</dbReference>
<keyword evidence="4 7" id="KW-0133">Cell shape</keyword>
<evidence type="ECO:0000256" key="6">
    <source>
        <dbReference type="ARBA" id="ARBA00023316"/>
    </source>
</evidence>
<dbReference type="InterPro" id="IPR036365">
    <property type="entry name" value="PGBD-like_sf"/>
</dbReference>
<evidence type="ECO:0000256" key="2">
    <source>
        <dbReference type="ARBA" id="ARBA00005992"/>
    </source>
</evidence>
<feature type="chain" id="PRO_5022106621" evidence="8">
    <location>
        <begin position="22"/>
        <end position="535"/>
    </location>
</feature>
<evidence type="ECO:0000313" key="11">
    <source>
        <dbReference type="Proteomes" id="UP000318590"/>
    </source>
</evidence>
<comment type="similarity">
    <text evidence="2">Belongs to the YkuD family.</text>
</comment>
<keyword evidence="8" id="KW-0732">Signal</keyword>
<evidence type="ECO:0000259" key="9">
    <source>
        <dbReference type="PROSITE" id="PS52029"/>
    </source>
</evidence>
<evidence type="ECO:0000256" key="4">
    <source>
        <dbReference type="ARBA" id="ARBA00022960"/>
    </source>
</evidence>
<feature type="signal peptide" evidence="8">
    <location>
        <begin position="1"/>
        <end position="21"/>
    </location>
</feature>
<reference evidence="10 11" key="1">
    <citation type="submission" date="2019-06" db="EMBL/GenBank/DDBJ databases">
        <title>Paenimaribius caenipelagi gen. nov., sp. nov., isolated from a tidal flat.</title>
        <authorList>
            <person name="Yoon J.-H."/>
        </authorList>
    </citation>
    <scope>NUCLEOTIDE SEQUENCE [LARGE SCALE GENOMIC DNA]</scope>
    <source>
        <strain evidence="10 11">JBTF-M29</strain>
    </source>
</reference>
<comment type="pathway">
    <text evidence="1 7">Cell wall biogenesis; peptidoglycan biosynthesis.</text>
</comment>
<keyword evidence="5 7" id="KW-0573">Peptidoglycan synthesis</keyword>
<dbReference type="UniPathway" id="UPA00219"/>
<protein>
    <submittedName>
        <fullName evidence="10">Murein L,D-transpeptidase</fullName>
    </submittedName>
</protein>